<dbReference type="AlphaFoldDB" id="A0A6J4LGJ6"/>
<protein>
    <submittedName>
        <fullName evidence="2">Anti-sigma factor</fullName>
    </submittedName>
</protein>
<evidence type="ECO:0000313" key="2">
    <source>
        <dbReference type="EMBL" id="CAA9331021.1"/>
    </source>
</evidence>
<feature type="compositionally biased region" description="Basic and acidic residues" evidence="1">
    <location>
        <begin position="1"/>
        <end position="10"/>
    </location>
</feature>
<evidence type="ECO:0000256" key="1">
    <source>
        <dbReference type="SAM" id="MobiDB-lite"/>
    </source>
</evidence>
<feature type="compositionally biased region" description="Low complexity" evidence="1">
    <location>
        <begin position="42"/>
        <end position="60"/>
    </location>
</feature>
<feature type="compositionally biased region" description="Low complexity" evidence="1">
    <location>
        <begin position="17"/>
        <end position="29"/>
    </location>
</feature>
<name>A0A6J4LGJ6_9ACTN</name>
<feature type="compositionally biased region" description="Basic residues" evidence="1">
    <location>
        <begin position="61"/>
        <end position="72"/>
    </location>
</feature>
<feature type="non-terminal residue" evidence="2">
    <location>
        <position position="94"/>
    </location>
</feature>
<feature type="non-terminal residue" evidence="2">
    <location>
        <position position="1"/>
    </location>
</feature>
<reference evidence="2" key="1">
    <citation type="submission" date="2020-02" db="EMBL/GenBank/DDBJ databases">
        <authorList>
            <person name="Meier V. D."/>
        </authorList>
    </citation>
    <scope>NUCLEOTIDE SEQUENCE</scope>
    <source>
        <strain evidence="2">AVDCRST_MAG16</strain>
    </source>
</reference>
<feature type="compositionally biased region" description="Low complexity" evidence="1">
    <location>
        <begin position="73"/>
        <end position="84"/>
    </location>
</feature>
<sequence length="94" mass="10087">ELRRPARDAVQRGPGGRLPLPRRGAGRPAPRQDPDPPRRVRAVPAAVRPGAGREVAGRPLLRQRRRAGRPARPRAGADPAGPAGDRARGVPRRV</sequence>
<proteinExistence type="predicted"/>
<accession>A0A6J4LGJ6</accession>
<gene>
    <name evidence="2" type="ORF">AVDCRST_MAG16-1356</name>
</gene>
<organism evidence="2">
    <name type="scientific">uncultured Frankineae bacterium</name>
    <dbReference type="NCBI Taxonomy" id="437475"/>
    <lineage>
        <taxon>Bacteria</taxon>
        <taxon>Bacillati</taxon>
        <taxon>Actinomycetota</taxon>
        <taxon>Actinomycetes</taxon>
        <taxon>Frankiales</taxon>
        <taxon>environmental samples</taxon>
    </lineage>
</organism>
<feature type="region of interest" description="Disordered" evidence="1">
    <location>
        <begin position="1"/>
        <end position="94"/>
    </location>
</feature>
<dbReference type="EMBL" id="CADCUE010000113">
    <property type="protein sequence ID" value="CAA9331021.1"/>
    <property type="molecule type" value="Genomic_DNA"/>
</dbReference>